<evidence type="ECO:0000259" key="1">
    <source>
        <dbReference type="Pfam" id="PF01878"/>
    </source>
</evidence>
<gene>
    <name evidence="2" type="ORF">SCD92_03875</name>
</gene>
<proteinExistence type="predicted"/>
<name>A0ABU4RZQ8_9GAMM</name>
<dbReference type="InterPro" id="IPR015947">
    <property type="entry name" value="PUA-like_sf"/>
</dbReference>
<dbReference type="InterPro" id="IPR052181">
    <property type="entry name" value="5hmC_binding"/>
</dbReference>
<dbReference type="Pfam" id="PF01878">
    <property type="entry name" value="EVE"/>
    <property type="match status" value="1"/>
</dbReference>
<dbReference type="EMBL" id="JAXAFO010000004">
    <property type="protein sequence ID" value="MDX6848484.1"/>
    <property type="molecule type" value="Genomic_DNA"/>
</dbReference>
<dbReference type="SUPFAM" id="SSF88697">
    <property type="entry name" value="PUA domain-like"/>
    <property type="match status" value="1"/>
</dbReference>
<organism evidence="2 3">
    <name type="scientific">Gilvimarinus gilvus</name>
    <dbReference type="NCBI Taxonomy" id="3058038"/>
    <lineage>
        <taxon>Bacteria</taxon>
        <taxon>Pseudomonadati</taxon>
        <taxon>Pseudomonadota</taxon>
        <taxon>Gammaproteobacteria</taxon>
        <taxon>Cellvibrionales</taxon>
        <taxon>Cellvibrionaceae</taxon>
        <taxon>Gilvimarinus</taxon>
    </lineage>
</organism>
<evidence type="ECO:0000313" key="3">
    <source>
        <dbReference type="Proteomes" id="UP001273505"/>
    </source>
</evidence>
<dbReference type="PANTHER" id="PTHR14087:SF7">
    <property type="entry name" value="THYMOCYTE NUCLEAR PROTEIN 1"/>
    <property type="match status" value="1"/>
</dbReference>
<dbReference type="Proteomes" id="UP001273505">
    <property type="component" value="Unassembled WGS sequence"/>
</dbReference>
<dbReference type="Gene3D" id="3.10.590.10">
    <property type="entry name" value="ph1033 like domains"/>
    <property type="match status" value="1"/>
</dbReference>
<dbReference type="PANTHER" id="PTHR14087">
    <property type="entry name" value="THYMOCYTE NUCLEAR PROTEIN 1"/>
    <property type="match status" value="1"/>
</dbReference>
<dbReference type="RefSeq" id="WP_302721326.1">
    <property type="nucleotide sequence ID" value="NZ_JAULRU010000264.1"/>
</dbReference>
<accession>A0ABU4RZQ8</accession>
<feature type="domain" description="EVE" evidence="1">
    <location>
        <begin position="2"/>
        <end position="149"/>
    </location>
</feature>
<dbReference type="CDD" id="cd21133">
    <property type="entry name" value="EVE"/>
    <property type="match status" value="1"/>
</dbReference>
<protein>
    <submittedName>
        <fullName evidence="2">EVE domain-containing protein</fullName>
    </submittedName>
</protein>
<sequence length="153" mass="17710">MAYWLFKSEPDCYGIDHLAAEPKQTTRWDGVRNFQARNLLRDKIVRDDTVLFYHSRCKAIGIVGAAVVVSDAYPDPLQFDPQSPYYDAKSTQSKPRWYSIDIKLQRVFNRPILLDTIKQIQALESMALRKQSRLSVQPVTAQEFNTLMQLIDD</sequence>
<keyword evidence="3" id="KW-1185">Reference proteome</keyword>
<evidence type="ECO:0000313" key="2">
    <source>
        <dbReference type="EMBL" id="MDX6848484.1"/>
    </source>
</evidence>
<reference evidence="2 3" key="1">
    <citation type="submission" date="2023-11" db="EMBL/GenBank/DDBJ databases">
        <title>Gilvimarinus fulvus sp. nov., isolated from the surface of Kelp.</title>
        <authorList>
            <person name="Sun Y.Y."/>
            <person name="Gong Y."/>
            <person name="Du Z.J."/>
        </authorList>
    </citation>
    <scope>NUCLEOTIDE SEQUENCE [LARGE SCALE GENOMIC DNA]</scope>
    <source>
        <strain evidence="2 3">SDUM040013</strain>
    </source>
</reference>
<dbReference type="InterPro" id="IPR047197">
    <property type="entry name" value="THYN1-like_EVE"/>
</dbReference>
<dbReference type="InterPro" id="IPR002740">
    <property type="entry name" value="EVE_domain"/>
</dbReference>
<comment type="caution">
    <text evidence="2">The sequence shown here is derived from an EMBL/GenBank/DDBJ whole genome shotgun (WGS) entry which is preliminary data.</text>
</comment>